<protein>
    <submittedName>
        <fullName evidence="2">Uncharacterized protein</fullName>
    </submittedName>
</protein>
<keyword evidence="3" id="KW-1185">Reference proteome</keyword>
<dbReference type="RefSeq" id="WP_138052121.1">
    <property type="nucleotide sequence ID" value="NZ_VAWE01000001.1"/>
</dbReference>
<evidence type="ECO:0000256" key="1">
    <source>
        <dbReference type="SAM" id="MobiDB-lite"/>
    </source>
</evidence>
<feature type="compositionally biased region" description="Basic and acidic residues" evidence="1">
    <location>
        <begin position="64"/>
        <end position="82"/>
    </location>
</feature>
<sequence>MTRVSFRSWLLLAAPVTTLLLLAASLMLPLDMSLSPLVQRLAPVATLHDAPLPGGGTAQLTKCAVDDGPRPRPRGEGERGDDPTLVLTALDVRDPGPKGPGHPTFTIHLAIHVDDEPLLLEAPLTQGSVTVDLFGPHGEGRRASARGLTATVVHGGFEGRPVAAPPSGRFRVAPGKDLLLDVAVPAGAVCPGRSMLDVVKCSPETTNDAADCPVVAVTLSDPAVRAYRTARAGTHAADGVPSEAPELFSDRLVAVSLEPDVRGT</sequence>
<dbReference type="AlphaFoldDB" id="A0A5R9E3V6"/>
<feature type="region of interest" description="Disordered" evidence="1">
    <location>
        <begin position="52"/>
        <end position="83"/>
    </location>
</feature>
<proteinExistence type="predicted"/>
<reference evidence="2 3" key="1">
    <citation type="submission" date="2019-05" db="EMBL/GenBank/DDBJ databases">
        <title>Streptomyces marianii sp. nov., a novel marine actinomycete from southern coast of India.</title>
        <authorList>
            <person name="Iniyan A.M."/>
            <person name="Wink J."/>
            <person name="Ramprasad E."/>
            <person name="Ramana C.V."/>
            <person name="Bunk B."/>
            <person name="Sproer C."/>
            <person name="Joseph F.-J.R.S."/>
            <person name="Vincent S.G.P."/>
        </authorList>
    </citation>
    <scope>NUCLEOTIDE SEQUENCE [LARGE SCALE GENOMIC DNA]</scope>
    <source>
        <strain evidence="2 3">ICN19</strain>
    </source>
</reference>
<evidence type="ECO:0000313" key="2">
    <source>
        <dbReference type="EMBL" id="TLQ42713.1"/>
    </source>
</evidence>
<evidence type="ECO:0000313" key="3">
    <source>
        <dbReference type="Proteomes" id="UP000305921"/>
    </source>
</evidence>
<dbReference type="Proteomes" id="UP000305921">
    <property type="component" value="Unassembled WGS sequence"/>
</dbReference>
<name>A0A5R9E3V6_9ACTN</name>
<gene>
    <name evidence="2" type="ORF">FEF34_05605</name>
</gene>
<organism evidence="2 3">
    <name type="scientific">Streptomyces marianii</name>
    <dbReference type="NCBI Taxonomy" id="1817406"/>
    <lineage>
        <taxon>Bacteria</taxon>
        <taxon>Bacillati</taxon>
        <taxon>Actinomycetota</taxon>
        <taxon>Actinomycetes</taxon>
        <taxon>Kitasatosporales</taxon>
        <taxon>Streptomycetaceae</taxon>
        <taxon>Streptomyces</taxon>
    </lineage>
</organism>
<accession>A0A5R9E3V6</accession>
<dbReference type="OrthoDB" id="4212396at2"/>
<dbReference type="EMBL" id="VAWE01000001">
    <property type="protein sequence ID" value="TLQ42713.1"/>
    <property type="molecule type" value="Genomic_DNA"/>
</dbReference>
<comment type="caution">
    <text evidence="2">The sequence shown here is derived from an EMBL/GenBank/DDBJ whole genome shotgun (WGS) entry which is preliminary data.</text>
</comment>